<feature type="domain" description="ABM" evidence="1">
    <location>
        <begin position="6"/>
        <end position="94"/>
    </location>
</feature>
<dbReference type="PANTHER" id="PTHR33336:SF3">
    <property type="entry name" value="ABM DOMAIN-CONTAINING PROTEIN"/>
    <property type="match status" value="1"/>
</dbReference>
<dbReference type="OrthoDB" id="9812192at2"/>
<evidence type="ECO:0000313" key="3">
    <source>
        <dbReference type="Proteomes" id="UP000242222"/>
    </source>
</evidence>
<dbReference type="InterPro" id="IPR050744">
    <property type="entry name" value="AI-2_Isomerase_LsrG"/>
</dbReference>
<protein>
    <submittedName>
        <fullName evidence="2">Quinol monooxygenase YgiN</fullName>
    </submittedName>
</protein>
<accession>A0A1I4V5K7</accession>
<dbReference type="SUPFAM" id="SSF54909">
    <property type="entry name" value="Dimeric alpha+beta barrel"/>
    <property type="match status" value="1"/>
</dbReference>
<proteinExistence type="predicted"/>
<dbReference type="Proteomes" id="UP000242222">
    <property type="component" value="Unassembled WGS sequence"/>
</dbReference>
<keyword evidence="3" id="KW-1185">Reference proteome</keyword>
<dbReference type="Gene3D" id="3.30.70.100">
    <property type="match status" value="1"/>
</dbReference>
<dbReference type="PROSITE" id="PS51725">
    <property type="entry name" value="ABM"/>
    <property type="match status" value="1"/>
</dbReference>
<keyword evidence="2" id="KW-0560">Oxidoreductase</keyword>
<dbReference type="AlphaFoldDB" id="A0A1I4V5K7"/>
<name>A0A1I4V5K7_9GAMM</name>
<dbReference type="RefSeq" id="WP_092874787.1">
    <property type="nucleotide sequence ID" value="NZ_FOVC01000001.1"/>
</dbReference>
<dbReference type="STRING" id="1367852.SAMN05216516_101560"/>
<gene>
    <name evidence="2" type="ORF">SAMN05216516_101560</name>
</gene>
<sequence length="95" mass="10934">MSEKPLMVVAKFIAKPGKADELQTVLIRCIEPSRDESGCLHYDLYRSLEDQNTFLFHESWRNQASIDRHGEQPHFKALLADVAPLLQQMPEIIIN</sequence>
<dbReference type="InterPro" id="IPR007138">
    <property type="entry name" value="ABM_dom"/>
</dbReference>
<dbReference type="Pfam" id="PF03992">
    <property type="entry name" value="ABM"/>
    <property type="match status" value="1"/>
</dbReference>
<keyword evidence="2" id="KW-0503">Monooxygenase</keyword>
<evidence type="ECO:0000313" key="2">
    <source>
        <dbReference type="EMBL" id="SFM96423.1"/>
    </source>
</evidence>
<dbReference type="PANTHER" id="PTHR33336">
    <property type="entry name" value="QUINOL MONOOXYGENASE YGIN-RELATED"/>
    <property type="match status" value="1"/>
</dbReference>
<dbReference type="GO" id="GO:0004497">
    <property type="term" value="F:monooxygenase activity"/>
    <property type="evidence" value="ECO:0007669"/>
    <property type="project" value="UniProtKB-KW"/>
</dbReference>
<reference evidence="3" key="1">
    <citation type="submission" date="2016-10" db="EMBL/GenBank/DDBJ databases">
        <authorList>
            <person name="Varghese N."/>
            <person name="Submissions S."/>
        </authorList>
    </citation>
    <scope>NUCLEOTIDE SEQUENCE [LARGE SCALE GENOMIC DNA]</scope>
    <source>
        <strain evidence="3">N6PO6</strain>
    </source>
</reference>
<dbReference type="InterPro" id="IPR011008">
    <property type="entry name" value="Dimeric_a/b-barrel"/>
</dbReference>
<evidence type="ECO:0000259" key="1">
    <source>
        <dbReference type="PROSITE" id="PS51725"/>
    </source>
</evidence>
<organism evidence="2 3">
    <name type="scientific">Izhakiella capsodis</name>
    <dbReference type="NCBI Taxonomy" id="1367852"/>
    <lineage>
        <taxon>Bacteria</taxon>
        <taxon>Pseudomonadati</taxon>
        <taxon>Pseudomonadota</taxon>
        <taxon>Gammaproteobacteria</taxon>
        <taxon>Enterobacterales</taxon>
        <taxon>Erwiniaceae</taxon>
        <taxon>Izhakiella</taxon>
    </lineage>
</organism>
<dbReference type="EMBL" id="FOVC01000001">
    <property type="protein sequence ID" value="SFM96423.1"/>
    <property type="molecule type" value="Genomic_DNA"/>
</dbReference>